<organism evidence="4">
    <name type="scientific">Castor canadensis</name>
    <name type="common">American beaver</name>
    <dbReference type="NCBI Taxonomy" id="51338"/>
    <lineage>
        <taxon>Eukaryota</taxon>
        <taxon>Metazoa</taxon>
        <taxon>Chordata</taxon>
        <taxon>Craniata</taxon>
        <taxon>Vertebrata</taxon>
        <taxon>Euteleostomi</taxon>
        <taxon>Mammalia</taxon>
        <taxon>Eutheria</taxon>
        <taxon>Euarchontoglires</taxon>
        <taxon>Glires</taxon>
        <taxon>Rodentia</taxon>
        <taxon>Castorimorpha</taxon>
        <taxon>Castoridae</taxon>
        <taxon>Castor</taxon>
    </lineage>
</organism>
<dbReference type="SMART" id="SM00320">
    <property type="entry name" value="WD40"/>
    <property type="match status" value="5"/>
</dbReference>
<evidence type="ECO:0008006" key="5">
    <source>
        <dbReference type="Google" id="ProtNLM"/>
    </source>
</evidence>
<reference evidence="4" key="1">
    <citation type="submission" date="2023-09" db="UniProtKB">
        <authorList>
            <consortium name="Ensembl"/>
        </authorList>
    </citation>
    <scope>IDENTIFICATION</scope>
</reference>
<feature type="repeat" description="WD" evidence="3">
    <location>
        <begin position="268"/>
        <end position="300"/>
    </location>
</feature>
<dbReference type="PROSITE" id="PS50082">
    <property type="entry name" value="WD_REPEATS_2"/>
    <property type="match status" value="1"/>
</dbReference>
<dbReference type="InterPro" id="IPR001680">
    <property type="entry name" value="WD40_rpt"/>
</dbReference>
<sequence>MAAPLLPPPPDPQFVFRGPQSAVNAVHFSRGSQAQECPLLFSGSQSGLVHIWSLQIWRAVTTLDGHGGQSVTWLQLLSQGSQLHSQGRDQRLCLWDLAEGRNAVVDSVHLESVGFCRSSVLAYGQLHWTLAILEMPSKTSVCTLKPDADAKAGFPRPLLLAVYEDESVAPWDILEPKVCSRVACHEEPIMGLDFDSQKVRGVSGSAGKALAVWSLDGQQSLQVSTHELTNPGITDVTIRPDQKILATAGWDHRIRVFHWRTMEPLAELAFHSASIHCVAFSTNGFLAAGSKDQRISVWSLYPRDSHSLLGRHKTGDGHFITA</sequence>
<dbReference type="SUPFAM" id="SSF50978">
    <property type="entry name" value="WD40 repeat-like"/>
    <property type="match status" value="1"/>
</dbReference>
<evidence type="ECO:0000256" key="1">
    <source>
        <dbReference type="ARBA" id="ARBA00022574"/>
    </source>
</evidence>
<evidence type="ECO:0000256" key="3">
    <source>
        <dbReference type="PROSITE-ProRule" id="PRU00221"/>
    </source>
</evidence>
<dbReference type="PROSITE" id="PS50294">
    <property type="entry name" value="WD_REPEATS_REGION"/>
    <property type="match status" value="1"/>
</dbReference>
<name>A0A8C0W1C5_CASCN</name>
<evidence type="ECO:0000313" key="4">
    <source>
        <dbReference type="Ensembl" id="ENSCCNP00000004008.1"/>
    </source>
</evidence>
<dbReference type="Pfam" id="PF00400">
    <property type="entry name" value="WD40"/>
    <property type="match status" value="4"/>
</dbReference>
<dbReference type="InterPro" id="IPR036322">
    <property type="entry name" value="WD40_repeat_dom_sf"/>
</dbReference>
<keyword evidence="2" id="KW-0677">Repeat</keyword>
<dbReference type="PANTHER" id="PTHR19854:SF1">
    <property type="entry name" value="GUANINE NUCLEOTIDE-BINDING PROTEIN SUBUNIT BETA-LIKE PROTEIN 1"/>
    <property type="match status" value="1"/>
</dbReference>
<keyword evidence="1 3" id="KW-0853">WD repeat</keyword>
<dbReference type="InterPro" id="IPR015943">
    <property type="entry name" value="WD40/YVTN_repeat-like_dom_sf"/>
</dbReference>
<dbReference type="Gene3D" id="2.130.10.10">
    <property type="entry name" value="YVTN repeat-like/Quinoprotein amine dehydrogenase"/>
    <property type="match status" value="2"/>
</dbReference>
<proteinExistence type="predicted"/>
<dbReference type="AlphaFoldDB" id="A0A8C0W1C5"/>
<dbReference type="Ensembl" id="ENSCCNT00000005251.1">
    <property type="protein sequence ID" value="ENSCCNP00000004008.1"/>
    <property type="gene ID" value="ENSCCNG00000004241.1"/>
</dbReference>
<evidence type="ECO:0000256" key="2">
    <source>
        <dbReference type="ARBA" id="ARBA00022737"/>
    </source>
</evidence>
<dbReference type="PANTHER" id="PTHR19854">
    <property type="entry name" value="TRANSDUCIN BETA-LIKE 3"/>
    <property type="match status" value="1"/>
</dbReference>
<accession>A0A8C0W1C5</accession>
<protein>
    <recommendedName>
        <fullName evidence="5">Guanine nucleotide-binding protein subunit beta-like protein 1</fullName>
    </recommendedName>
</protein>